<evidence type="ECO:0000313" key="10">
    <source>
        <dbReference type="EMBL" id="SFI10391.1"/>
    </source>
</evidence>
<dbReference type="AlphaFoldDB" id="A0A1I3FHL5"/>
<evidence type="ECO:0000256" key="3">
    <source>
        <dbReference type="ARBA" id="ARBA00022449"/>
    </source>
</evidence>
<feature type="domain" description="Cation/H+ exchanger transmembrane" evidence="9">
    <location>
        <begin position="15"/>
        <end position="398"/>
    </location>
</feature>
<feature type="transmembrane region" description="Helical" evidence="8">
    <location>
        <begin position="59"/>
        <end position="80"/>
    </location>
</feature>
<evidence type="ECO:0000256" key="8">
    <source>
        <dbReference type="SAM" id="Phobius"/>
    </source>
</evidence>
<evidence type="ECO:0000256" key="5">
    <source>
        <dbReference type="ARBA" id="ARBA00022989"/>
    </source>
</evidence>
<keyword evidence="4 8" id="KW-0812">Transmembrane</keyword>
<dbReference type="PANTHER" id="PTHR32507:SF8">
    <property type="entry name" value="CNH1P"/>
    <property type="match status" value="1"/>
</dbReference>
<dbReference type="STRING" id="442341.SAMN04487959_11834"/>
<dbReference type="GO" id="GO:0005886">
    <property type="term" value="C:plasma membrane"/>
    <property type="evidence" value="ECO:0007669"/>
    <property type="project" value="UniProtKB-SubCell"/>
</dbReference>
<keyword evidence="5 8" id="KW-1133">Transmembrane helix</keyword>
<name>A0A1I3FHL5_9GAMM</name>
<dbReference type="EMBL" id="FOPY01000018">
    <property type="protein sequence ID" value="SFI10391.1"/>
    <property type="molecule type" value="Genomic_DNA"/>
</dbReference>
<feature type="transmembrane region" description="Helical" evidence="8">
    <location>
        <begin position="6"/>
        <end position="23"/>
    </location>
</feature>
<keyword evidence="3" id="KW-0050">Antiport</keyword>
<keyword evidence="6" id="KW-0406">Ion transport</keyword>
<evidence type="ECO:0000256" key="1">
    <source>
        <dbReference type="ARBA" id="ARBA00004651"/>
    </source>
</evidence>
<evidence type="ECO:0000256" key="7">
    <source>
        <dbReference type="ARBA" id="ARBA00023136"/>
    </source>
</evidence>
<feature type="transmembrane region" description="Helical" evidence="8">
    <location>
        <begin position="167"/>
        <end position="190"/>
    </location>
</feature>
<reference evidence="10 11" key="1">
    <citation type="submission" date="2016-10" db="EMBL/GenBank/DDBJ databases">
        <authorList>
            <person name="de Groot N.N."/>
        </authorList>
    </citation>
    <scope>NUCLEOTIDE SEQUENCE [LARGE SCALE GENOMIC DNA]</scope>
    <source>
        <strain evidence="10 11">CGMCC 1.6848</strain>
    </source>
</reference>
<protein>
    <submittedName>
        <fullName evidence="10">NhaP-type Na+/H+ or K+/H+ antiporter</fullName>
    </submittedName>
</protein>
<evidence type="ECO:0000259" key="9">
    <source>
        <dbReference type="Pfam" id="PF00999"/>
    </source>
</evidence>
<dbReference type="Proteomes" id="UP000199040">
    <property type="component" value="Unassembled WGS sequence"/>
</dbReference>
<dbReference type="RefSeq" id="WP_092849670.1">
    <property type="nucleotide sequence ID" value="NZ_FOPY01000018.1"/>
</dbReference>
<dbReference type="Pfam" id="PF00999">
    <property type="entry name" value="Na_H_Exchanger"/>
    <property type="match status" value="1"/>
</dbReference>
<feature type="transmembrane region" description="Helical" evidence="8">
    <location>
        <begin position="197"/>
        <end position="219"/>
    </location>
</feature>
<dbReference type="GO" id="GO:1902600">
    <property type="term" value="P:proton transmembrane transport"/>
    <property type="evidence" value="ECO:0007669"/>
    <property type="project" value="InterPro"/>
</dbReference>
<feature type="transmembrane region" description="Helical" evidence="8">
    <location>
        <begin position="30"/>
        <end position="47"/>
    </location>
</feature>
<accession>A0A1I3FHL5</accession>
<dbReference type="PANTHER" id="PTHR32507">
    <property type="entry name" value="NA(+)/H(+) ANTIPORTER 1"/>
    <property type="match status" value="1"/>
</dbReference>
<proteinExistence type="predicted"/>
<keyword evidence="2" id="KW-0813">Transport</keyword>
<evidence type="ECO:0000256" key="2">
    <source>
        <dbReference type="ARBA" id="ARBA00022448"/>
    </source>
</evidence>
<feature type="transmembrane region" description="Helical" evidence="8">
    <location>
        <begin position="345"/>
        <end position="363"/>
    </location>
</feature>
<evidence type="ECO:0000256" key="6">
    <source>
        <dbReference type="ARBA" id="ARBA00023065"/>
    </source>
</evidence>
<feature type="transmembrane region" description="Helical" evidence="8">
    <location>
        <begin position="92"/>
        <end position="115"/>
    </location>
</feature>
<feature type="transmembrane region" description="Helical" evidence="8">
    <location>
        <begin position="311"/>
        <end position="333"/>
    </location>
</feature>
<evidence type="ECO:0000313" key="11">
    <source>
        <dbReference type="Proteomes" id="UP000199040"/>
    </source>
</evidence>
<dbReference type="InterPro" id="IPR006153">
    <property type="entry name" value="Cation/H_exchanger_TM"/>
</dbReference>
<organism evidence="10 11">
    <name type="scientific">Modicisalibacter xianhensis</name>
    <dbReference type="NCBI Taxonomy" id="442341"/>
    <lineage>
        <taxon>Bacteria</taxon>
        <taxon>Pseudomonadati</taxon>
        <taxon>Pseudomonadota</taxon>
        <taxon>Gammaproteobacteria</taxon>
        <taxon>Oceanospirillales</taxon>
        <taxon>Halomonadaceae</taxon>
        <taxon>Modicisalibacter</taxon>
    </lineage>
</organism>
<feature type="transmembrane region" description="Helical" evidence="8">
    <location>
        <begin position="375"/>
        <end position="395"/>
    </location>
</feature>
<keyword evidence="7 8" id="KW-0472">Membrane</keyword>
<dbReference type="GO" id="GO:0015297">
    <property type="term" value="F:antiporter activity"/>
    <property type="evidence" value="ECO:0007669"/>
    <property type="project" value="UniProtKB-KW"/>
</dbReference>
<comment type="subcellular location">
    <subcellularLocation>
        <location evidence="1">Cell membrane</location>
        <topology evidence="1">Multi-pass membrane protein</topology>
    </subcellularLocation>
</comment>
<feature type="transmembrane region" description="Helical" evidence="8">
    <location>
        <begin position="239"/>
        <end position="264"/>
    </location>
</feature>
<sequence>MESHIYVLGGFGLLILLVAWFPIFIRNLPLTLPIICVAVGYAIFAVAGEEGLNPRDYPAALTFLTELTIIVSLTGAGLSIDKRLRWREWANTARLIGLAMPLSIAAIAALGAFFLGLPWEAAALLGAALAPTDPVLAADVRVGPPQAEPEDEVRFSLTSEAGLNDGLAFPFIFLAIGLASHGVGWGAWTWEWLLLDVVWRVAAGCAAGWVVGSVLGNIVYRVRHKIIARTGQGFASLGITFVAYAGAELIHGYGFIAVFVAALVMRRRDNHNEYNHRLYDFTEQAEHLLMMTLLVLFGGSLAGTLLDGLTWPIFAAAIVVLFVIRPVIGMLSLAGSGMYRCERSIVSLFGIRGVGSFYYLAYATKIEDFGEVDTVWTLVTLVVLISIVSYGMLSAPLMGWMDRRREIEAKSLGAQ</sequence>
<evidence type="ECO:0000256" key="4">
    <source>
        <dbReference type="ARBA" id="ARBA00022692"/>
    </source>
</evidence>
<gene>
    <name evidence="10" type="ORF">SAMN04487959_11834</name>
</gene>
<feature type="transmembrane region" description="Helical" evidence="8">
    <location>
        <begin position="285"/>
        <end position="305"/>
    </location>
</feature>
<keyword evidence="11" id="KW-1185">Reference proteome</keyword>